<keyword evidence="1" id="KW-1133">Transmembrane helix</keyword>
<keyword evidence="3" id="KW-1185">Reference proteome</keyword>
<evidence type="ECO:0000313" key="3">
    <source>
        <dbReference type="Proteomes" id="UP000266906"/>
    </source>
</evidence>
<dbReference type="RefSeq" id="WP_123817974.1">
    <property type="nucleotide sequence ID" value="NZ_RKQG01000001.1"/>
</dbReference>
<keyword evidence="1" id="KW-0812">Transmembrane</keyword>
<gene>
    <name evidence="2" type="ORF">EDD38_2123</name>
</gene>
<evidence type="ECO:0000313" key="2">
    <source>
        <dbReference type="EMBL" id="RPE33820.1"/>
    </source>
</evidence>
<comment type="caution">
    <text evidence="2">The sequence shown here is derived from an EMBL/GenBank/DDBJ whole genome shotgun (WGS) entry which is preliminary data.</text>
</comment>
<dbReference type="Proteomes" id="UP000266906">
    <property type="component" value="Unassembled WGS sequence"/>
</dbReference>
<sequence length="215" mass="21780">MNTPLDVLDIPVDTPANFRQRLEDELTARAAARPVLVPLPVRRRRTGRIAVTSLGLAAAVAAVLLGAQAGSGPATRQEAVPPVVGGGALDEVGYTVTVRPDHLVAVEIIGTELSGLQDALRRAGLPAVVLSPSASCSAKVTPVDTGHLGRAMSLDPENGRVALLDPGAVPAGDTLLVVDEAPPGALHKSVGSLAVMLTNPAPACFPAAQVDVGEG</sequence>
<organism evidence="2 3">
    <name type="scientific">Kitasatospora cineracea</name>
    <dbReference type="NCBI Taxonomy" id="88074"/>
    <lineage>
        <taxon>Bacteria</taxon>
        <taxon>Bacillati</taxon>
        <taxon>Actinomycetota</taxon>
        <taxon>Actinomycetes</taxon>
        <taxon>Kitasatosporales</taxon>
        <taxon>Streptomycetaceae</taxon>
        <taxon>Kitasatospora</taxon>
    </lineage>
</organism>
<dbReference type="EMBL" id="RKQG01000001">
    <property type="protein sequence ID" value="RPE33820.1"/>
    <property type="molecule type" value="Genomic_DNA"/>
</dbReference>
<protein>
    <submittedName>
        <fullName evidence="2">Uncharacterized protein</fullName>
    </submittedName>
</protein>
<keyword evidence="1" id="KW-0472">Membrane</keyword>
<reference evidence="2 3" key="1">
    <citation type="submission" date="2018-11" db="EMBL/GenBank/DDBJ databases">
        <title>Sequencing the genomes of 1000 actinobacteria strains.</title>
        <authorList>
            <person name="Klenk H.-P."/>
        </authorList>
    </citation>
    <scope>NUCLEOTIDE SEQUENCE [LARGE SCALE GENOMIC DNA]</scope>
    <source>
        <strain evidence="2 3">DSM 44781</strain>
    </source>
</reference>
<accession>A0A3N4S4T6</accession>
<feature type="transmembrane region" description="Helical" evidence="1">
    <location>
        <begin position="49"/>
        <end position="67"/>
    </location>
</feature>
<dbReference type="AlphaFoldDB" id="A0A3N4S4T6"/>
<proteinExistence type="predicted"/>
<name>A0A3N4S4T6_9ACTN</name>
<evidence type="ECO:0000256" key="1">
    <source>
        <dbReference type="SAM" id="Phobius"/>
    </source>
</evidence>